<protein>
    <submittedName>
        <fullName evidence="1">Uncharacterized protein</fullName>
    </submittedName>
</protein>
<keyword evidence="2" id="KW-1185">Reference proteome</keyword>
<comment type="caution">
    <text evidence="1">The sequence shown here is derived from an EMBL/GenBank/DDBJ whole genome shotgun (WGS) entry which is preliminary data.</text>
</comment>
<evidence type="ECO:0000313" key="2">
    <source>
        <dbReference type="Proteomes" id="UP001237642"/>
    </source>
</evidence>
<gene>
    <name evidence="1" type="ORF">POM88_034116</name>
</gene>
<accession>A0AAD8HKM0</accession>
<dbReference type="EMBL" id="JAUIZM010000008">
    <property type="protein sequence ID" value="KAK1368024.1"/>
    <property type="molecule type" value="Genomic_DNA"/>
</dbReference>
<dbReference type="AlphaFoldDB" id="A0AAD8HKM0"/>
<name>A0AAD8HKM0_9APIA</name>
<organism evidence="1 2">
    <name type="scientific">Heracleum sosnowskyi</name>
    <dbReference type="NCBI Taxonomy" id="360622"/>
    <lineage>
        <taxon>Eukaryota</taxon>
        <taxon>Viridiplantae</taxon>
        <taxon>Streptophyta</taxon>
        <taxon>Embryophyta</taxon>
        <taxon>Tracheophyta</taxon>
        <taxon>Spermatophyta</taxon>
        <taxon>Magnoliopsida</taxon>
        <taxon>eudicotyledons</taxon>
        <taxon>Gunneridae</taxon>
        <taxon>Pentapetalae</taxon>
        <taxon>asterids</taxon>
        <taxon>campanulids</taxon>
        <taxon>Apiales</taxon>
        <taxon>Apiaceae</taxon>
        <taxon>Apioideae</taxon>
        <taxon>apioid superclade</taxon>
        <taxon>Tordylieae</taxon>
        <taxon>Tordyliinae</taxon>
        <taxon>Heracleum</taxon>
    </lineage>
</organism>
<reference evidence="1" key="1">
    <citation type="submission" date="2023-02" db="EMBL/GenBank/DDBJ databases">
        <title>Genome of toxic invasive species Heracleum sosnowskyi carries increased number of genes despite the absence of recent whole-genome duplications.</title>
        <authorList>
            <person name="Schelkunov M."/>
            <person name="Shtratnikova V."/>
            <person name="Makarenko M."/>
            <person name="Klepikova A."/>
            <person name="Omelchenko D."/>
            <person name="Novikova G."/>
            <person name="Obukhova E."/>
            <person name="Bogdanov V."/>
            <person name="Penin A."/>
            <person name="Logacheva M."/>
        </authorList>
    </citation>
    <scope>NUCLEOTIDE SEQUENCE</scope>
    <source>
        <strain evidence="1">Hsosn_3</strain>
        <tissue evidence="1">Leaf</tissue>
    </source>
</reference>
<sequence length="112" mass="12479">MSEIYDDQKRGRCFKSFFIMWCVCKIFSPLNASVPAGIVLMKEKAGFKFTTRVQPLRLAEWDTDDREMASGKTEKVEHGCDVNGSAFSSSPSDQLGKGNSNLKVLMALNTFS</sequence>
<proteinExistence type="predicted"/>
<reference evidence="1" key="2">
    <citation type="submission" date="2023-05" db="EMBL/GenBank/DDBJ databases">
        <authorList>
            <person name="Schelkunov M.I."/>
        </authorList>
    </citation>
    <scope>NUCLEOTIDE SEQUENCE</scope>
    <source>
        <strain evidence="1">Hsosn_3</strain>
        <tissue evidence="1">Leaf</tissue>
    </source>
</reference>
<evidence type="ECO:0000313" key="1">
    <source>
        <dbReference type="EMBL" id="KAK1368024.1"/>
    </source>
</evidence>
<dbReference type="Proteomes" id="UP001237642">
    <property type="component" value="Unassembled WGS sequence"/>
</dbReference>